<dbReference type="SUPFAM" id="SSF54427">
    <property type="entry name" value="NTF2-like"/>
    <property type="match status" value="1"/>
</dbReference>
<dbReference type="InterPro" id="IPR037401">
    <property type="entry name" value="SnoaL-like"/>
</dbReference>
<evidence type="ECO:0000259" key="1">
    <source>
        <dbReference type="Pfam" id="PF13577"/>
    </source>
</evidence>
<evidence type="ECO:0000313" key="3">
    <source>
        <dbReference type="Proteomes" id="UP000664521"/>
    </source>
</evidence>
<keyword evidence="3" id="KW-1185">Reference proteome</keyword>
<dbReference type="Proteomes" id="UP000664521">
    <property type="component" value="Unassembled WGS sequence"/>
</dbReference>
<dbReference type="CDD" id="cd00531">
    <property type="entry name" value="NTF2_like"/>
    <property type="match status" value="1"/>
</dbReference>
<gene>
    <name evidence="2" type="ORF">HETSPECPRED_004980</name>
</gene>
<comment type="caution">
    <text evidence="2">The sequence shown here is derived from an EMBL/GenBank/DDBJ whole genome shotgun (WGS) entry which is preliminary data.</text>
</comment>
<accession>A0A8H3EJX1</accession>
<protein>
    <recommendedName>
        <fullName evidence="1">SnoaL-like domain-containing protein</fullName>
    </recommendedName>
</protein>
<dbReference type="EMBL" id="CAJPDS010000003">
    <property type="protein sequence ID" value="CAF9905387.1"/>
    <property type="molecule type" value="Genomic_DNA"/>
</dbReference>
<evidence type="ECO:0000313" key="2">
    <source>
        <dbReference type="EMBL" id="CAF9905387.1"/>
    </source>
</evidence>
<dbReference type="Pfam" id="PF13577">
    <property type="entry name" value="SnoaL_4"/>
    <property type="match status" value="1"/>
</dbReference>
<organism evidence="2 3">
    <name type="scientific">Heterodermia speciosa</name>
    <dbReference type="NCBI Taxonomy" id="116794"/>
    <lineage>
        <taxon>Eukaryota</taxon>
        <taxon>Fungi</taxon>
        <taxon>Dikarya</taxon>
        <taxon>Ascomycota</taxon>
        <taxon>Pezizomycotina</taxon>
        <taxon>Lecanoromycetes</taxon>
        <taxon>OSLEUM clade</taxon>
        <taxon>Lecanoromycetidae</taxon>
        <taxon>Caliciales</taxon>
        <taxon>Physciaceae</taxon>
        <taxon>Heterodermia</taxon>
    </lineage>
</organism>
<dbReference type="InterPro" id="IPR032710">
    <property type="entry name" value="NTF2-like_dom_sf"/>
</dbReference>
<dbReference type="OrthoDB" id="2148716at2759"/>
<sequence length="201" mass="22576">MRNVKATVSFIPKILFLSLLLDYHSQTSAKMNLFSRSLSAAILFLSSLKPASTLGLPLFSLSNQDAVNVVVIQQVIDLFAVVVDQHRWDLLSQVFQPDVVADFSIPDSPPVHGLDAMIQLLRRFEAYPSFHSQSSHYVDMSNPNRPHAVTYIMGVFFLPERIYTNYGRYEDDLVRTAQGWRIASRTLINTASTGSNNITLV</sequence>
<reference evidence="2" key="1">
    <citation type="submission" date="2021-03" db="EMBL/GenBank/DDBJ databases">
        <authorList>
            <person name="Tagirdzhanova G."/>
        </authorList>
    </citation>
    <scope>NUCLEOTIDE SEQUENCE</scope>
</reference>
<dbReference type="Gene3D" id="3.10.450.50">
    <property type="match status" value="1"/>
</dbReference>
<dbReference type="AlphaFoldDB" id="A0A8H3EJX1"/>
<proteinExistence type="predicted"/>
<feature type="domain" description="SnoaL-like" evidence="1">
    <location>
        <begin position="72"/>
        <end position="186"/>
    </location>
</feature>
<name>A0A8H3EJX1_9LECA</name>